<dbReference type="Proteomes" id="UP000503540">
    <property type="component" value="Chromosome"/>
</dbReference>
<feature type="compositionally biased region" description="Low complexity" evidence="1">
    <location>
        <begin position="21"/>
        <end position="30"/>
    </location>
</feature>
<feature type="region of interest" description="Disordered" evidence="1">
    <location>
        <begin position="190"/>
        <end position="333"/>
    </location>
</feature>
<feature type="compositionally biased region" description="Low complexity" evidence="1">
    <location>
        <begin position="274"/>
        <end position="283"/>
    </location>
</feature>
<feature type="transmembrane region" description="Helical" evidence="2">
    <location>
        <begin position="82"/>
        <end position="103"/>
    </location>
</feature>
<feature type="transmembrane region" description="Helical" evidence="2">
    <location>
        <begin position="40"/>
        <end position="61"/>
    </location>
</feature>
<gene>
    <name evidence="3" type="ORF">F5544_40180</name>
</gene>
<keyword evidence="2" id="KW-0472">Membrane</keyword>
<feature type="compositionally biased region" description="Low complexity" evidence="1">
    <location>
        <begin position="217"/>
        <end position="252"/>
    </location>
</feature>
<proteinExistence type="predicted"/>
<feature type="region of interest" description="Disordered" evidence="1">
    <location>
        <begin position="1"/>
        <end position="30"/>
    </location>
</feature>
<name>A0A6G9YRK7_9NOCA</name>
<feature type="transmembrane region" description="Helical" evidence="2">
    <location>
        <begin position="109"/>
        <end position="127"/>
    </location>
</feature>
<feature type="compositionally biased region" description="Low complexity" evidence="1">
    <location>
        <begin position="190"/>
        <end position="209"/>
    </location>
</feature>
<feature type="transmembrane region" description="Helical" evidence="2">
    <location>
        <begin position="139"/>
        <end position="161"/>
    </location>
</feature>
<evidence type="ECO:0000313" key="3">
    <source>
        <dbReference type="EMBL" id="QIS15852.1"/>
    </source>
</evidence>
<dbReference type="Pfam" id="PF17270">
    <property type="entry name" value="DUF5336"/>
    <property type="match status" value="1"/>
</dbReference>
<dbReference type="EMBL" id="CP046172">
    <property type="protein sequence ID" value="QIS15852.1"/>
    <property type="molecule type" value="Genomic_DNA"/>
</dbReference>
<dbReference type="AlphaFoldDB" id="A0A6G9YRK7"/>
<protein>
    <recommendedName>
        <fullName evidence="5">DUF5336 domain-containing protein</fullName>
    </recommendedName>
</protein>
<sequence>MSYPTGGSGYNAPAPTPATPPSFAQQGGTSAGSSAAGKGLPFFLTIGVLALGVINFLLGFLPYATSSVVRTSKTVSLFDGGIGFGSPLLTVALAAGVLAGLSMLPKQQWAGAAAALSVAAFVGLLFQSFKLGDNVKLEWGAYVVLFLLFVQAALAVAVVLFESGVLAAPAPKPAGYGQGGYGQPYGQQGFGQQSYQQGQSPYGQQSYGQSGYGSQYGQGQQAQAGYAAPPTQQYQGQPAGYGQQPAGYGAPQQPSPYGGSQTGQQEAAATQHFGAAQPGQQQPYGSLNFGQGQQSSAQPAGQTSQPNQPFGSEKTSDPSSDPTHTFRPSDENK</sequence>
<feature type="compositionally biased region" description="Polar residues" evidence="1">
    <location>
        <begin position="258"/>
        <end position="268"/>
    </location>
</feature>
<evidence type="ECO:0000313" key="4">
    <source>
        <dbReference type="Proteomes" id="UP000503540"/>
    </source>
</evidence>
<dbReference type="RefSeq" id="WP_167478029.1">
    <property type="nucleotide sequence ID" value="NZ_CP046172.1"/>
</dbReference>
<organism evidence="3 4">
    <name type="scientific">Nocardia arthritidis</name>
    <dbReference type="NCBI Taxonomy" id="228602"/>
    <lineage>
        <taxon>Bacteria</taxon>
        <taxon>Bacillati</taxon>
        <taxon>Actinomycetota</taxon>
        <taxon>Actinomycetes</taxon>
        <taxon>Mycobacteriales</taxon>
        <taxon>Nocardiaceae</taxon>
        <taxon>Nocardia</taxon>
    </lineage>
</organism>
<dbReference type="KEGG" id="nah:F5544_40180"/>
<keyword evidence="2" id="KW-1133">Transmembrane helix</keyword>
<evidence type="ECO:0000256" key="2">
    <source>
        <dbReference type="SAM" id="Phobius"/>
    </source>
</evidence>
<evidence type="ECO:0008006" key="5">
    <source>
        <dbReference type="Google" id="ProtNLM"/>
    </source>
</evidence>
<keyword evidence="4" id="KW-1185">Reference proteome</keyword>
<evidence type="ECO:0000256" key="1">
    <source>
        <dbReference type="SAM" id="MobiDB-lite"/>
    </source>
</evidence>
<keyword evidence="2" id="KW-0812">Transmembrane</keyword>
<dbReference type="InterPro" id="IPR035166">
    <property type="entry name" value="DUF5336"/>
</dbReference>
<accession>A0A6G9YRK7</accession>
<feature type="compositionally biased region" description="Low complexity" evidence="1">
    <location>
        <begin position="290"/>
        <end position="306"/>
    </location>
</feature>
<reference evidence="3 4" key="1">
    <citation type="journal article" date="2019" name="ACS Chem. Biol.">
        <title>Identification and Mobilization of a Cryptic Antibiotic Biosynthesis Gene Locus from a Human-Pathogenic Nocardia Isolate.</title>
        <authorList>
            <person name="Herisse M."/>
            <person name="Ishida K."/>
            <person name="Porter J.L."/>
            <person name="Howden B."/>
            <person name="Hertweck C."/>
            <person name="Stinear T.P."/>
            <person name="Pidot S.J."/>
        </authorList>
    </citation>
    <scope>NUCLEOTIDE SEQUENCE [LARGE SCALE GENOMIC DNA]</scope>
    <source>
        <strain evidence="3 4">AUSMDU00012717</strain>
    </source>
</reference>